<gene>
    <name evidence="8" type="ORF">C8Q69DRAFT_451258</name>
</gene>
<feature type="region of interest" description="Disordered" evidence="4">
    <location>
        <begin position="942"/>
        <end position="962"/>
    </location>
</feature>
<proteinExistence type="inferred from homology"/>
<dbReference type="Proteomes" id="UP000283841">
    <property type="component" value="Unassembled WGS sequence"/>
</dbReference>
<sequence>MTSQILQTELSNLIHESKRKNSELRNAAEQSISDLKALPSTSEAQLTADLIRRPNFVTPFILSCHTRNARLAAIGVSCLQRLATSRAFPAERLKDVLAGLRETTSLNLDVQLKILQTLPSLLHSYSEELSGELLAGTLEICAILQASKTAAVSNTAAATLQQLVISAFDKVVDEDRKPPGSIPTVIVRVEGEQLTIGLAAYDALRILDDLCRLVEGERADFLQVKSLPATFVLELIEGILSNSGRLFHAHPEQTQVLRNRLMPLTVRCFSERQSFAQTVRVARILLILLKRHMALLVAECEMALGLLIHLCEPDGSAPWKRVLCMEIFRGLHAEPGIIRSIYLLYDANDKRKDILKEHMASFVRLASEKPSLIGVSHQSTIPSGIQHSRSKTEDQITLEAGGVAGVIGTAVSSADENVSGISNQWSIVRTPYIELLDKTDAPSPPETYIYSLVLNCISSFSEGLAKFILPLTVPDLKGKKKRRGSLSKKSSVPVNPLDLDAHPQLEAIKACAGIIDSCWPAALATCSTFLYAALDPDFYHNLVRSFQKLTHVAGLLRQSTPRDAFLTTLAKAAMPSDAASSKAAGPFSIAGTESYAGERKKSVSEFTDGASTPVATPGGSLDTTAVSLSTRNLLCLRALLNLGIALGPTLDRAAWSIVLETLQRADLVMSVSAVVATKQAAAANNNDENAASSGTDVPKANFGAEIIAVQTAAAKLFESTGDYPDNSFEDMLTALLKLSNDSEDGIPDTGPGKPSPSPQSPSPARRTGRIHQSTRSISMTFGKAKVQEDELRFVLEKVEELTVANLARLSSPDGDKGGRSWCILTDYLKLVLVNGDINLALRLRASRVLNNVIFQTMKPENQDDISLRNQIQLRNLEALKSQVTSLYAWRTRLPGSSQAADIDVHEQALETLKSILEQYGESFVVGWDLVFDLISSVFDKPDLPENDGESTPNKGKSQPLKTKSPRLVRTAYKSLQLVASDFLSLLPASCFLELVESFSKFASQDEDFNISLTTTSFFWNVSDFLQGQIEQFSIETHVDSSASDETLTKLAKDSDTLVSRNSLWLLLLLRIVDLATDSRLEIRNSAIRTLLRIFDAYGQQLSPRAWHLCLNRVLFVMFEDIESKMLEVTNASSPAHSEESQWMETAVVMVKGSSNLIAGFFDTVVKDDHFDQSWERLVQHFGVLLKVKLLELSEAIFSGVSEILARAQDSETLSKGAVERAWDLWVVGHPAPDGDPLDLDNPNQDALLAYLRSFQQIYRLFKDELSDERIEQVLKNLRASVWNSVCSRYSVDTDHQSTLQAHVIDCLKVVCVEKESSQPAVVQYLAEFADSALSQWSPDRDKSRPSFVAFSKNAIELLSWYIADFGIKRDIFTNGSLSTALEHLAHQIARKYEWQGKDREPTLWQKSTTAALNILQVAVPYVEKQYESADPLQVARFWGCVVNIAQGIVSGGIEMGPDLTIERILSDEAFDISAFNRLISLVIPSLGASIIPDEHRRDFVRAIFRSSLIYPPQRLDLPRGSALDEPLRDLYKVRPGRTFDAAPTHRSKIAYVLIDTLFDLASACHVQDDDNHTAQEADPRRVSIARSISPFLILRCAISIKSYIADQPLRGLMPQPTSARRELLHLLHHLLELNSEPAAIPDAPAFSPPSQSSSPRASQKKHLGWMYPLVVKAIQVAGKEREDGKVLEALGKILQEVSLVEEEAADSE</sequence>
<dbReference type="Pfam" id="PF12783">
    <property type="entry name" value="Sec7-like_HUS"/>
    <property type="match status" value="1"/>
</dbReference>
<evidence type="ECO:0000313" key="8">
    <source>
        <dbReference type="EMBL" id="RWQ99462.1"/>
    </source>
</evidence>
<dbReference type="InterPro" id="IPR032691">
    <property type="entry name" value="Mon2/Sec7/BIG1-like_HUS"/>
</dbReference>
<feature type="domain" description="Mon2/Sec7/BIG1-like HUS" evidence="5">
    <location>
        <begin position="200"/>
        <end position="354"/>
    </location>
</feature>
<evidence type="ECO:0000259" key="5">
    <source>
        <dbReference type="Pfam" id="PF12783"/>
    </source>
</evidence>
<keyword evidence="9" id="KW-1185">Reference proteome</keyword>
<dbReference type="SUPFAM" id="SSF48371">
    <property type="entry name" value="ARM repeat"/>
    <property type="match status" value="2"/>
</dbReference>
<accession>A0A443I5Y2</accession>
<feature type="compositionally biased region" description="Polar residues" evidence="4">
    <location>
        <begin position="949"/>
        <end position="961"/>
    </location>
</feature>
<dbReference type="GeneID" id="39598756"/>
<dbReference type="GO" id="GO:0005794">
    <property type="term" value="C:Golgi apparatus"/>
    <property type="evidence" value="ECO:0007669"/>
    <property type="project" value="UniProtKB-ARBA"/>
</dbReference>
<dbReference type="InterPro" id="IPR032629">
    <property type="entry name" value="DCB_dom"/>
</dbReference>
<keyword evidence="3" id="KW-0653">Protein transport</keyword>
<evidence type="ECO:0000256" key="3">
    <source>
        <dbReference type="ARBA" id="ARBA00022927"/>
    </source>
</evidence>
<keyword evidence="2" id="KW-0813">Transport</keyword>
<evidence type="ECO:0000259" key="6">
    <source>
        <dbReference type="Pfam" id="PF16206"/>
    </source>
</evidence>
<comment type="similarity">
    <text evidence="1">Belongs to the MON2 family.</text>
</comment>
<feature type="domain" description="Mon2 C-terminal" evidence="6">
    <location>
        <begin position="981"/>
        <end position="1213"/>
    </location>
</feature>
<dbReference type="PANTHER" id="PTHR10663:SF333">
    <property type="entry name" value="PROTEIN MON2 HOMOLOG"/>
    <property type="match status" value="1"/>
</dbReference>
<dbReference type="STRING" id="264951.A0A443I5Y2"/>
<feature type="region of interest" description="Disordered" evidence="4">
    <location>
        <begin position="740"/>
        <end position="774"/>
    </location>
</feature>
<dbReference type="EMBL" id="RCNU01000001">
    <property type="protein sequence ID" value="RWQ99462.1"/>
    <property type="molecule type" value="Genomic_DNA"/>
</dbReference>
<dbReference type="InterPro" id="IPR032817">
    <property type="entry name" value="Mon2_C"/>
</dbReference>
<dbReference type="InterPro" id="IPR016024">
    <property type="entry name" value="ARM-type_fold"/>
</dbReference>
<reference evidence="8 9" key="1">
    <citation type="journal article" date="2018" name="Front. Microbiol.">
        <title>Genomic and genetic insights into a cosmopolitan fungus, Paecilomyces variotii (Eurotiales).</title>
        <authorList>
            <person name="Urquhart A.S."/>
            <person name="Mondo S.J."/>
            <person name="Makela M.R."/>
            <person name="Hane J.K."/>
            <person name="Wiebenga A."/>
            <person name="He G."/>
            <person name="Mihaltcheva S."/>
            <person name="Pangilinan J."/>
            <person name="Lipzen A."/>
            <person name="Barry K."/>
            <person name="de Vries R.P."/>
            <person name="Grigoriev I.V."/>
            <person name="Idnurm A."/>
        </authorList>
    </citation>
    <scope>NUCLEOTIDE SEQUENCE [LARGE SCALE GENOMIC DNA]</scope>
    <source>
        <strain evidence="8 9">CBS 101075</strain>
    </source>
</reference>
<comment type="caution">
    <text evidence="8">The sequence shown here is derived from an EMBL/GenBank/DDBJ whole genome shotgun (WGS) entry which is preliminary data.</text>
</comment>
<evidence type="ECO:0000256" key="2">
    <source>
        <dbReference type="ARBA" id="ARBA00022448"/>
    </source>
</evidence>
<dbReference type="VEuPathDB" id="FungiDB:C8Q69DRAFT_451258"/>
<dbReference type="PANTHER" id="PTHR10663">
    <property type="entry name" value="GUANYL-NUCLEOTIDE EXCHANGE FACTOR"/>
    <property type="match status" value="1"/>
</dbReference>
<protein>
    <recommendedName>
        <fullName evidence="10">Endosomal peripheral membrane protein</fullName>
    </recommendedName>
</protein>
<dbReference type="Pfam" id="PF16213">
    <property type="entry name" value="DCB"/>
    <property type="match status" value="1"/>
</dbReference>
<evidence type="ECO:0000256" key="1">
    <source>
        <dbReference type="ARBA" id="ARBA00008144"/>
    </source>
</evidence>
<evidence type="ECO:0008006" key="10">
    <source>
        <dbReference type="Google" id="ProtNLM"/>
    </source>
</evidence>
<dbReference type="RefSeq" id="XP_028489107.1">
    <property type="nucleotide sequence ID" value="XM_028629479.1"/>
</dbReference>
<evidence type="ECO:0000259" key="7">
    <source>
        <dbReference type="Pfam" id="PF16213"/>
    </source>
</evidence>
<feature type="domain" description="Mon2/Sec7/BIG1-like dimerisation and cyclophilin-binding" evidence="7">
    <location>
        <begin position="4"/>
        <end position="175"/>
    </location>
</feature>
<dbReference type="Pfam" id="PF16206">
    <property type="entry name" value="Mon2_C"/>
    <property type="match status" value="1"/>
</dbReference>
<name>A0A443I5Y2_BYSSP</name>
<evidence type="ECO:0000256" key="4">
    <source>
        <dbReference type="SAM" id="MobiDB-lite"/>
    </source>
</evidence>
<organism evidence="8 9">
    <name type="scientific">Byssochlamys spectabilis</name>
    <name type="common">Paecilomyces variotii</name>
    <dbReference type="NCBI Taxonomy" id="264951"/>
    <lineage>
        <taxon>Eukaryota</taxon>
        <taxon>Fungi</taxon>
        <taxon>Dikarya</taxon>
        <taxon>Ascomycota</taxon>
        <taxon>Pezizomycotina</taxon>
        <taxon>Eurotiomycetes</taxon>
        <taxon>Eurotiomycetidae</taxon>
        <taxon>Eurotiales</taxon>
        <taxon>Thermoascaceae</taxon>
        <taxon>Paecilomyces</taxon>
    </lineage>
</organism>
<evidence type="ECO:0000313" key="9">
    <source>
        <dbReference type="Proteomes" id="UP000283841"/>
    </source>
</evidence>
<dbReference type="GO" id="GO:0015031">
    <property type="term" value="P:protein transport"/>
    <property type="evidence" value="ECO:0007669"/>
    <property type="project" value="UniProtKB-KW"/>
</dbReference>